<reference evidence="1 2" key="1">
    <citation type="submission" date="2019-12" db="EMBL/GenBank/DDBJ databases">
        <authorList>
            <person name="Li M."/>
        </authorList>
    </citation>
    <scope>NUCLEOTIDE SEQUENCE [LARGE SCALE GENOMIC DNA]</scope>
    <source>
        <strain evidence="1 2">GBMRC 2024</strain>
    </source>
</reference>
<evidence type="ECO:0000313" key="2">
    <source>
        <dbReference type="Proteomes" id="UP000477911"/>
    </source>
</evidence>
<proteinExistence type="predicted"/>
<organism evidence="1 2">
    <name type="scientific">Pseudooceanicola albus</name>
    <dbReference type="NCBI Taxonomy" id="2692189"/>
    <lineage>
        <taxon>Bacteria</taxon>
        <taxon>Pseudomonadati</taxon>
        <taxon>Pseudomonadota</taxon>
        <taxon>Alphaproteobacteria</taxon>
        <taxon>Rhodobacterales</taxon>
        <taxon>Paracoccaceae</taxon>
        <taxon>Pseudooceanicola</taxon>
    </lineage>
</organism>
<name>A0A6L7FYE8_9RHOB</name>
<sequence length="136" mass="14622">MKRRGMILIWGVLGVSLLLNAASVGVLMRLNTLRNMLNGESGGLSSVFDDHTRAAVFSEMRRDPEALRDGLEALGQARSEMFAAAADRPYDRARVEAAMARVRDATAALQKEGQDRLIVAFDKAAGLDGTEDSGGN</sequence>
<dbReference type="RefSeq" id="WP_160892053.1">
    <property type="nucleotide sequence ID" value="NZ_WUMU01000003.1"/>
</dbReference>
<evidence type="ECO:0000313" key="1">
    <source>
        <dbReference type="EMBL" id="MXN17094.1"/>
    </source>
</evidence>
<dbReference type="Proteomes" id="UP000477911">
    <property type="component" value="Unassembled WGS sequence"/>
</dbReference>
<accession>A0A6L7FYE8</accession>
<dbReference type="AlphaFoldDB" id="A0A6L7FYE8"/>
<evidence type="ECO:0008006" key="3">
    <source>
        <dbReference type="Google" id="ProtNLM"/>
    </source>
</evidence>
<comment type="caution">
    <text evidence="1">The sequence shown here is derived from an EMBL/GenBank/DDBJ whole genome shotgun (WGS) entry which is preliminary data.</text>
</comment>
<dbReference type="EMBL" id="WUMU01000003">
    <property type="protein sequence ID" value="MXN17094.1"/>
    <property type="molecule type" value="Genomic_DNA"/>
</dbReference>
<keyword evidence="2" id="KW-1185">Reference proteome</keyword>
<gene>
    <name evidence="1" type="ORF">GR170_04550</name>
</gene>
<protein>
    <recommendedName>
        <fullName evidence="3">Periplasmic heavy metal sensor</fullName>
    </recommendedName>
</protein>